<dbReference type="EMBL" id="UINC01090698">
    <property type="protein sequence ID" value="SVC42873.1"/>
    <property type="molecule type" value="Genomic_DNA"/>
</dbReference>
<dbReference type="Gene3D" id="3.40.630.30">
    <property type="match status" value="1"/>
</dbReference>
<reference evidence="1" key="1">
    <citation type="submission" date="2018-05" db="EMBL/GenBank/DDBJ databases">
        <authorList>
            <person name="Lanie J.A."/>
            <person name="Ng W.-L."/>
            <person name="Kazmierczak K.M."/>
            <person name="Andrzejewski T.M."/>
            <person name="Davidsen T.M."/>
            <person name="Wayne K.J."/>
            <person name="Tettelin H."/>
            <person name="Glass J.I."/>
            <person name="Rusch D."/>
            <person name="Podicherti R."/>
            <person name="Tsui H.-C.T."/>
            <person name="Winkler M.E."/>
        </authorList>
    </citation>
    <scope>NUCLEOTIDE SEQUENCE</scope>
</reference>
<organism evidence="1">
    <name type="scientific">marine metagenome</name>
    <dbReference type="NCBI Taxonomy" id="408172"/>
    <lineage>
        <taxon>unclassified sequences</taxon>
        <taxon>metagenomes</taxon>
        <taxon>ecological metagenomes</taxon>
    </lineage>
</organism>
<dbReference type="AlphaFoldDB" id="A0A382M1W6"/>
<feature type="non-terminal residue" evidence="1">
    <location>
        <position position="270"/>
    </location>
</feature>
<dbReference type="InterPro" id="IPR016181">
    <property type="entry name" value="Acyl_CoA_acyltransferase"/>
</dbReference>
<dbReference type="SUPFAM" id="SSF55729">
    <property type="entry name" value="Acyl-CoA N-acyltransferases (Nat)"/>
    <property type="match status" value="1"/>
</dbReference>
<proteinExistence type="predicted"/>
<gene>
    <name evidence="1" type="ORF">METZ01_LOCUS295727</name>
</gene>
<name>A0A382M1W6_9ZZZZ</name>
<protein>
    <submittedName>
        <fullName evidence="1">Uncharacterized protein</fullName>
    </submittedName>
</protein>
<dbReference type="Pfam" id="PF13527">
    <property type="entry name" value="Acetyltransf_9"/>
    <property type="match status" value="1"/>
</dbReference>
<evidence type="ECO:0000313" key="1">
    <source>
        <dbReference type="EMBL" id="SVC42873.1"/>
    </source>
</evidence>
<sequence>MTARERRWSIRFVDDLNDDVVDRVATFFEKYFPGVFGGPCDPEIFRWKLGATNPAGSGILAVAVTDDDEIAGVMTATMKQMTVEGRPVLGAETGDTFTHPDFRRAGRAAELSAGTTADHYLNRSVFGRLVDEVTRSLFDQKVEIVYGTPNDQSLPGYCRRGGYEVAPTASAQSWHCPRTRLFIDRFPAATGRVTAQAFDRIRQTLHRPPDSPQEMTTIPLRRDTPITVFNEVDRIWDNTPSAQHISIVQDGAWIRHRYALHPSQPYDLHL</sequence>
<accession>A0A382M1W6</accession>